<feature type="compositionally biased region" description="Low complexity" evidence="2">
    <location>
        <begin position="509"/>
        <end position="528"/>
    </location>
</feature>
<name>A0A0H5C4S6_CYBJN</name>
<evidence type="ECO:0000313" key="5">
    <source>
        <dbReference type="Proteomes" id="UP000038830"/>
    </source>
</evidence>
<evidence type="ECO:0000313" key="4">
    <source>
        <dbReference type="EMBL" id="CEP22993.1"/>
    </source>
</evidence>
<dbReference type="InterPro" id="IPR001357">
    <property type="entry name" value="BRCT_dom"/>
</dbReference>
<evidence type="ECO:0000256" key="1">
    <source>
        <dbReference type="ARBA" id="ARBA00022737"/>
    </source>
</evidence>
<dbReference type="Gene3D" id="3.40.50.10190">
    <property type="entry name" value="BRCT domain"/>
    <property type="match status" value="4"/>
</dbReference>
<dbReference type="AlphaFoldDB" id="A0A0H5C4S6"/>
<dbReference type="PANTHER" id="PTHR13561">
    <property type="entry name" value="DNA REPLICATION REGULATOR DPB11-RELATED"/>
    <property type="match status" value="1"/>
</dbReference>
<feature type="region of interest" description="Disordered" evidence="2">
    <location>
        <begin position="219"/>
        <end position="244"/>
    </location>
</feature>
<dbReference type="GO" id="GO:0033314">
    <property type="term" value="P:mitotic DNA replication checkpoint signaling"/>
    <property type="evidence" value="ECO:0007669"/>
    <property type="project" value="TreeGrafter"/>
</dbReference>
<feature type="compositionally biased region" description="Basic and acidic residues" evidence="2">
    <location>
        <begin position="221"/>
        <end position="244"/>
    </location>
</feature>
<dbReference type="SMART" id="SM00292">
    <property type="entry name" value="BRCT"/>
    <property type="match status" value="3"/>
</dbReference>
<gene>
    <name evidence="4" type="ORF">BN1211_3476</name>
</gene>
<reference evidence="5" key="1">
    <citation type="journal article" date="2015" name="J. Biotechnol.">
        <title>The structure of the Cyberlindnera jadinii genome and its relation to Candida utilis analyzed by the occurrence of single nucleotide polymorphisms.</title>
        <authorList>
            <person name="Rupp O."/>
            <person name="Brinkrolf K."/>
            <person name="Buerth C."/>
            <person name="Kunigo M."/>
            <person name="Schneider J."/>
            <person name="Jaenicke S."/>
            <person name="Goesmann A."/>
            <person name="Puehler A."/>
            <person name="Jaeger K.-E."/>
            <person name="Ernst J.F."/>
        </authorList>
    </citation>
    <scope>NUCLEOTIDE SEQUENCE [LARGE SCALE GENOMIC DNA]</scope>
    <source>
        <strain evidence="5">ATCC 18201 / CBS 1600 / BCRC 20928 / JCM 3617 / NBRC 0987 / NRRL Y-1542</strain>
    </source>
</reference>
<dbReference type="PANTHER" id="PTHR13561:SF20">
    <property type="entry name" value="DNA TOPOISOMERASE 2-BINDING PROTEIN 1"/>
    <property type="match status" value="1"/>
</dbReference>
<evidence type="ECO:0000256" key="2">
    <source>
        <dbReference type="SAM" id="MobiDB-lite"/>
    </source>
</evidence>
<accession>A0A0H5C4S6</accession>
<protein>
    <recommendedName>
        <fullName evidence="3">BRCT domain-containing protein</fullName>
    </recommendedName>
</protein>
<sequence>MGGTHSSNLMSDVKVLIVGSRNTDKFKFSVRNRSDVLFVRAESINEIHENWINNRDKADPTLVDINYFRLPIFQGLTVCVSRLTTDKWFSVEDKEYLITQLTENGADVSDSLTGSTSCVLINEKSGKRYTMAKKWQIPNVHPRWVIDSLKRKAALDFQYYDIDLVSPERIGEGSCLVWDELQSKRKRRRVVADEEDQVKKKPEVWRSIMTDVKQHNALQSKSRDTTWDDGENLEHDEVEKVEEDKAHKPKKIKSFVQLAIESKLFAEKTFKVEFFEDDKMLLLKKTIQSHSGEVLNEDSDTEPDYLIIPSDFPTTAIPIHLKSSRHTHLVTEFFVERSLHYKTIKEDTWGEPFYQEISKGVQDMTISLTGFQGIELLHVSKMLQLSGIKLHDYLTKERDMLMVNYDILRPKSGEHLTAKYPTLFNKDFKLNVQQANIMSTKKKLSFAKANSIPIVTITYLFDSFFKGMLSNINNRECCVYCPKWDHLKEKLRPLTVLDTTRQQMASGESKPTLPKSDSSLSLPKLPSPIRNKRHDNRSRLVGRAEVSNFKDNLHESVSNDPELQEDDTPKSTQIGYDDSEAGTNLLELLTGASKGKPMARDRAKGQAKPEVRSRTRQAYKEMLNILDND</sequence>
<dbReference type="InterPro" id="IPR036420">
    <property type="entry name" value="BRCT_dom_sf"/>
</dbReference>
<dbReference type="EMBL" id="CDQK01000004">
    <property type="protein sequence ID" value="CEP22993.1"/>
    <property type="molecule type" value="Genomic_DNA"/>
</dbReference>
<evidence type="ECO:0000259" key="3">
    <source>
        <dbReference type="PROSITE" id="PS50172"/>
    </source>
</evidence>
<feature type="compositionally biased region" description="Basic and acidic residues" evidence="2">
    <location>
        <begin position="598"/>
        <end position="613"/>
    </location>
</feature>
<dbReference type="PROSITE" id="PS50172">
    <property type="entry name" value="BRCT"/>
    <property type="match status" value="2"/>
</dbReference>
<dbReference type="SUPFAM" id="SSF52113">
    <property type="entry name" value="BRCT domain"/>
    <property type="match status" value="2"/>
</dbReference>
<proteinExistence type="predicted"/>
<dbReference type="GO" id="GO:0007095">
    <property type="term" value="P:mitotic G2 DNA damage checkpoint signaling"/>
    <property type="evidence" value="ECO:0007669"/>
    <property type="project" value="TreeGrafter"/>
</dbReference>
<feature type="region of interest" description="Disordered" evidence="2">
    <location>
        <begin position="502"/>
        <end position="614"/>
    </location>
</feature>
<keyword evidence="1" id="KW-0677">Repeat</keyword>
<organism evidence="4 5">
    <name type="scientific">Cyberlindnera jadinii (strain ATCC 18201 / CBS 1600 / BCRC 20928 / JCM 3617 / NBRC 0987 / NRRL Y-1542)</name>
    <name type="common">Torula yeast</name>
    <name type="synonym">Candida utilis</name>
    <dbReference type="NCBI Taxonomy" id="983966"/>
    <lineage>
        <taxon>Eukaryota</taxon>
        <taxon>Fungi</taxon>
        <taxon>Dikarya</taxon>
        <taxon>Ascomycota</taxon>
        <taxon>Saccharomycotina</taxon>
        <taxon>Saccharomycetes</taxon>
        <taxon>Phaffomycetales</taxon>
        <taxon>Phaffomycetaceae</taxon>
        <taxon>Cyberlindnera</taxon>
    </lineage>
</organism>
<dbReference type="GO" id="GO:0006270">
    <property type="term" value="P:DNA replication initiation"/>
    <property type="evidence" value="ECO:0007669"/>
    <property type="project" value="TreeGrafter"/>
</dbReference>
<dbReference type="Pfam" id="PF00533">
    <property type="entry name" value="BRCT"/>
    <property type="match status" value="2"/>
</dbReference>
<feature type="domain" description="BRCT" evidence="3">
    <location>
        <begin position="68"/>
        <end position="162"/>
    </location>
</feature>
<dbReference type="Proteomes" id="UP000038830">
    <property type="component" value="Unassembled WGS sequence"/>
</dbReference>
<feature type="domain" description="BRCT" evidence="3">
    <location>
        <begin position="1"/>
        <end position="52"/>
    </location>
</feature>